<sequence length="281" mass="31468">SMRDDTYQHVCTVVMGFASLFRFTGYDMATFIVESVLHSAHLRDPTSIVNHAGFLGQAVKEISMCMATLAAHIIFNYVKPKWALVTGTFILCLFTASFLKINNVLYFSVNVLMGIAFSLTFTGVSTYQMQFSTRETLARNSARVSAIGGVSLCVGATLYMLISSADNESENHEKADEYRYYSEGETRFMYGSLTAALFISLILHCFLPNREVQNSVRSNSPHEKLTLREQAGVIRSTLFHSSMVKLIPVFVNQGIFMTFCLNIYPTSLQYSSILSNVFVQF</sequence>
<dbReference type="PANTHER" id="PTHR23294">
    <property type="entry name" value="ET TRANSLATION PRODUCT-RELATED"/>
    <property type="match status" value="1"/>
</dbReference>
<keyword evidence="8" id="KW-1185">Reference proteome</keyword>
<organism evidence="7 8">
    <name type="scientific">Pristionchus fissidentatus</name>
    <dbReference type="NCBI Taxonomy" id="1538716"/>
    <lineage>
        <taxon>Eukaryota</taxon>
        <taxon>Metazoa</taxon>
        <taxon>Ecdysozoa</taxon>
        <taxon>Nematoda</taxon>
        <taxon>Chromadorea</taxon>
        <taxon>Rhabditida</taxon>
        <taxon>Rhabditina</taxon>
        <taxon>Diplogasteromorpha</taxon>
        <taxon>Diplogasteroidea</taxon>
        <taxon>Neodiplogasteridae</taxon>
        <taxon>Pristionchus</taxon>
    </lineage>
</organism>
<proteinExistence type="inferred from homology"/>
<feature type="transmembrane region" description="Helical" evidence="6">
    <location>
        <begin position="188"/>
        <end position="207"/>
    </location>
</feature>
<comment type="subcellular location">
    <subcellularLocation>
        <location evidence="1">Membrane</location>
        <topology evidence="1">Multi-pass membrane protein</topology>
    </subcellularLocation>
</comment>
<feature type="transmembrane region" description="Helical" evidence="6">
    <location>
        <begin position="82"/>
        <end position="99"/>
    </location>
</feature>
<dbReference type="EMBL" id="BTSY01000003">
    <property type="protein sequence ID" value="GMT20367.1"/>
    <property type="molecule type" value="Genomic_DNA"/>
</dbReference>
<evidence type="ECO:0000256" key="4">
    <source>
        <dbReference type="ARBA" id="ARBA00022989"/>
    </source>
</evidence>
<feature type="transmembrane region" description="Helical" evidence="6">
    <location>
        <begin position="105"/>
        <end position="124"/>
    </location>
</feature>
<feature type="transmembrane region" description="Helical" evidence="6">
    <location>
        <begin position="144"/>
        <end position="162"/>
    </location>
</feature>
<dbReference type="InterPro" id="IPR051617">
    <property type="entry name" value="UNC-93-like_regulator"/>
</dbReference>
<evidence type="ECO:0000256" key="2">
    <source>
        <dbReference type="ARBA" id="ARBA00009172"/>
    </source>
</evidence>
<gene>
    <name evidence="7" type="ORF">PFISCL1PPCAC_11664</name>
</gene>
<dbReference type="InterPro" id="IPR010291">
    <property type="entry name" value="Ion_channel_UNC-93"/>
</dbReference>
<evidence type="ECO:0008006" key="9">
    <source>
        <dbReference type="Google" id="ProtNLM"/>
    </source>
</evidence>
<comment type="similarity">
    <text evidence="2">Belongs to the unc-93 family.</text>
</comment>
<accession>A0AAV5VQQ1</accession>
<evidence type="ECO:0000256" key="6">
    <source>
        <dbReference type="SAM" id="Phobius"/>
    </source>
</evidence>
<dbReference type="SUPFAM" id="SSF103473">
    <property type="entry name" value="MFS general substrate transporter"/>
    <property type="match status" value="1"/>
</dbReference>
<name>A0AAV5VQQ1_9BILA</name>
<dbReference type="Gene3D" id="1.20.1250.20">
    <property type="entry name" value="MFS general substrate transporter like domains"/>
    <property type="match status" value="1"/>
</dbReference>
<evidence type="ECO:0000313" key="8">
    <source>
        <dbReference type="Proteomes" id="UP001432322"/>
    </source>
</evidence>
<reference evidence="7" key="1">
    <citation type="submission" date="2023-10" db="EMBL/GenBank/DDBJ databases">
        <title>Genome assembly of Pristionchus species.</title>
        <authorList>
            <person name="Yoshida K."/>
            <person name="Sommer R.J."/>
        </authorList>
    </citation>
    <scope>NUCLEOTIDE SEQUENCE</scope>
    <source>
        <strain evidence="7">RS5133</strain>
    </source>
</reference>
<dbReference type="Proteomes" id="UP001432322">
    <property type="component" value="Unassembled WGS sequence"/>
</dbReference>
<evidence type="ECO:0000256" key="1">
    <source>
        <dbReference type="ARBA" id="ARBA00004141"/>
    </source>
</evidence>
<dbReference type="AlphaFoldDB" id="A0AAV5VQQ1"/>
<dbReference type="Pfam" id="PF05978">
    <property type="entry name" value="UNC-93"/>
    <property type="match status" value="1"/>
</dbReference>
<evidence type="ECO:0000256" key="3">
    <source>
        <dbReference type="ARBA" id="ARBA00022692"/>
    </source>
</evidence>
<keyword evidence="3 6" id="KW-0812">Transmembrane</keyword>
<feature type="non-terminal residue" evidence="7">
    <location>
        <position position="1"/>
    </location>
</feature>
<protein>
    <recommendedName>
        <fullName evidence="9">Membrane transporter</fullName>
    </recommendedName>
</protein>
<dbReference type="PANTHER" id="PTHR23294:SF18">
    <property type="entry name" value="UNC93-LIKE PROTEIN MFSD11"/>
    <property type="match status" value="1"/>
</dbReference>
<dbReference type="InterPro" id="IPR036259">
    <property type="entry name" value="MFS_trans_sf"/>
</dbReference>
<evidence type="ECO:0000256" key="5">
    <source>
        <dbReference type="ARBA" id="ARBA00023136"/>
    </source>
</evidence>
<comment type="caution">
    <text evidence="7">The sequence shown here is derived from an EMBL/GenBank/DDBJ whole genome shotgun (WGS) entry which is preliminary data.</text>
</comment>
<keyword evidence="4 6" id="KW-1133">Transmembrane helix</keyword>
<dbReference type="GO" id="GO:0016020">
    <property type="term" value="C:membrane"/>
    <property type="evidence" value="ECO:0007669"/>
    <property type="project" value="UniProtKB-SubCell"/>
</dbReference>
<keyword evidence="5 6" id="KW-0472">Membrane</keyword>
<evidence type="ECO:0000313" key="7">
    <source>
        <dbReference type="EMBL" id="GMT20367.1"/>
    </source>
</evidence>